<reference evidence="2 3" key="1">
    <citation type="submission" date="2019-02" db="EMBL/GenBank/DDBJ databases">
        <title>Deep-cultivation of Planctomycetes and their phenomic and genomic characterization uncovers novel biology.</title>
        <authorList>
            <person name="Wiegand S."/>
            <person name="Jogler M."/>
            <person name="Boedeker C."/>
            <person name="Pinto D."/>
            <person name="Vollmers J."/>
            <person name="Rivas-Marin E."/>
            <person name="Kohn T."/>
            <person name="Peeters S.H."/>
            <person name="Heuer A."/>
            <person name="Rast P."/>
            <person name="Oberbeckmann S."/>
            <person name="Bunk B."/>
            <person name="Jeske O."/>
            <person name="Meyerdierks A."/>
            <person name="Storesund J.E."/>
            <person name="Kallscheuer N."/>
            <person name="Luecker S."/>
            <person name="Lage O.M."/>
            <person name="Pohl T."/>
            <person name="Merkel B.J."/>
            <person name="Hornburger P."/>
            <person name="Mueller R.-W."/>
            <person name="Bruemmer F."/>
            <person name="Labrenz M."/>
            <person name="Spormann A.M."/>
            <person name="Op den Camp H."/>
            <person name="Overmann J."/>
            <person name="Amann R."/>
            <person name="Jetten M.S.M."/>
            <person name="Mascher T."/>
            <person name="Medema M.H."/>
            <person name="Devos D.P."/>
            <person name="Kaster A.-K."/>
            <person name="Ovreas L."/>
            <person name="Rohde M."/>
            <person name="Galperin M.Y."/>
            <person name="Jogler C."/>
        </authorList>
    </citation>
    <scope>NUCLEOTIDE SEQUENCE [LARGE SCALE GENOMIC DNA]</scope>
    <source>
        <strain evidence="2 3">Pan189</strain>
    </source>
</reference>
<keyword evidence="1" id="KW-0732">Signal</keyword>
<organism evidence="2 3">
    <name type="scientific">Stratiformator vulcanicus</name>
    <dbReference type="NCBI Taxonomy" id="2527980"/>
    <lineage>
        <taxon>Bacteria</taxon>
        <taxon>Pseudomonadati</taxon>
        <taxon>Planctomycetota</taxon>
        <taxon>Planctomycetia</taxon>
        <taxon>Planctomycetales</taxon>
        <taxon>Planctomycetaceae</taxon>
        <taxon>Stratiformator</taxon>
    </lineage>
</organism>
<keyword evidence="3" id="KW-1185">Reference proteome</keyword>
<name>A0A517R713_9PLAN</name>
<feature type="signal peptide" evidence="1">
    <location>
        <begin position="1"/>
        <end position="23"/>
    </location>
</feature>
<sequence precursor="true">MLTKISAVVVAAVLSAGMGFGFAGLTSSAGPACPCEVCNCTGECDCPETGVCVCGTGCCADGCNK</sequence>
<evidence type="ECO:0000313" key="2">
    <source>
        <dbReference type="EMBL" id="QDT39642.1"/>
    </source>
</evidence>
<dbReference type="EMBL" id="CP036268">
    <property type="protein sequence ID" value="QDT39642.1"/>
    <property type="molecule type" value="Genomic_DNA"/>
</dbReference>
<evidence type="ECO:0000256" key="1">
    <source>
        <dbReference type="SAM" id="SignalP"/>
    </source>
</evidence>
<dbReference type="Proteomes" id="UP000317318">
    <property type="component" value="Chromosome"/>
</dbReference>
<gene>
    <name evidence="2" type="ORF">Pan189_40510</name>
</gene>
<dbReference type="AlphaFoldDB" id="A0A517R713"/>
<accession>A0A517R713</accession>
<dbReference type="KEGG" id="svp:Pan189_40510"/>
<evidence type="ECO:0000313" key="3">
    <source>
        <dbReference type="Proteomes" id="UP000317318"/>
    </source>
</evidence>
<protein>
    <recommendedName>
        <fullName evidence="4">Metallothionein</fullName>
    </recommendedName>
</protein>
<evidence type="ECO:0008006" key="4">
    <source>
        <dbReference type="Google" id="ProtNLM"/>
    </source>
</evidence>
<dbReference type="RefSeq" id="WP_145365767.1">
    <property type="nucleotide sequence ID" value="NZ_CP036268.1"/>
</dbReference>
<feature type="chain" id="PRO_5022044633" description="Metallothionein" evidence="1">
    <location>
        <begin position="24"/>
        <end position="65"/>
    </location>
</feature>
<proteinExistence type="predicted"/>